<name>A0ABT1VB86_9ACTN</name>
<sequence length="80" mass="8875">MVTKHLARVQFAVGGPSVEGEWAVPGTAQDRYTEWVGLYGTNPDVVIRLIEETDGRRRVRKTWTAQGEVEGTRITSPYAG</sequence>
<organism evidence="1 2">
    <name type="scientific">Streptomyces rugosispiralis</name>
    <dbReference type="NCBI Taxonomy" id="2967341"/>
    <lineage>
        <taxon>Bacteria</taxon>
        <taxon>Bacillati</taxon>
        <taxon>Actinomycetota</taxon>
        <taxon>Actinomycetes</taxon>
        <taxon>Kitasatosporales</taxon>
        <taxon>Streptomycetaceae</taxon>
        <taxon>Streptomyces</taxon>
    </lineage>
</organism>
<gene>
    <name evidence="1" type="ORF">NP777_41775</name>
</gene>
<reference evidence="1 2" key="1">
    <citation type="submission" date="2022-07" db="EMBL/GenBank/DDBJ databases">
        <authorList>
            <person name="Phongsopitanun W."/>
            <person name="Tanasupawat S."/>
        </authorList>
    </citation>
    <scope>NUCLEOTIDE SEQUENCE [LARGE SCALE GENOMIC DNA]</scope>
    <source>
        <strain evidence="1 2">RCU-064</strain>
    </source>
</reference>
<proteinExistence type="predicted"/>
<evidence type="ECO:0000313" key="2">
    <source>
        <dbReference type="Proteomes" id="UP001204746"/>
    </source>
</evidence>
<accession>A0ABT1VB86</accession>
<protein>
    <submittedName>
        <fullName evidence="1">Uncharacterized protein</fullName>
    </submittedName>
</protein>
<comment type="caution">
    <text evidence="1">The sequence shown here is derived from an EMBL/GenBank/DDBJ whole genome shotgun (WGS) entry which is preliminary data.</text>
</comment>
<keyword evidence="2" id="KW-1185">Reference proteome</keyword>
<dbReference type="Proteomes" id="UP001204746">
    <property type="component" value="Unassembled WGS sequence"/>
</dbReference>
<dbReference type="EMBL" id="JANIAA010000051">
    <property type="protein sequence ID" value="MCQ8194650.1"/>
    <property type="molecule type" value="Genomic_DNA"/>
</dbReference>
<evidence type="ECO:0000313" key="1">
    <source>
        <dbReference type="EMBL" id="MCQ8194650.1"/>
    </source>
</evidence>
<dbReference type="RefSeq" id="WP_256655412.1">
    <property type="nucleotide sequence ID" value="NZ_JANIAA010000051.1"/>
</dbReference>